<sequence>MSKAQAAKFISLEGIEGVGKSTNMDYLASLLTKYKKDFIRTREPGGTHIAEAIRHILLQTKDEVLLPKTEILLLYAGRYQHVNHVIKPALENNQWVLCDRFLDATLAYQGGGRQQPLASILQLNDWVLGDFKPNYTIILDAPVEVALTRIQKRKNLDRFEKEDISFFTRIRNQYLALAEREPDRFRIVDASQNLHAVHEQLASIMHEIMQTE</sequence>
<reference evidence="14" key="1">
    <citation type="submission" date="2015-09" db="EMBL/GenBank/DDBJ databases">
        <title>Draft Genome Sequences of Two Novel Amoeba-resistant Intranuclear Bacteria, Candidatus Berkiella cookevillensis and Candidatus Berkiella aquae.</title>
        <authorList>
            <person name="Mehari Y.T."/>
            <person name="Arivett B.A."/>
            <person name="Farone A.L."/>
            <person name="Gunderson J.H."/>
            <person name="Farone M.B."/>
        </authorList>
    </citation>
    <scope>NUCLEOTIDE SEQUENCE [LARGE SCALE GENOMIC DNA]</scope>
    <source>
        <strain evidence="14">CC99</strain>
    </source>
</reference>
<dbReference type="PATRIC" id="fig|1590042.3.peg.889"/>
<name>A0A0Q9YRD0_9GAMM</name>
<dbReference type="Proteomes" id="UP000051494">
    <property type="component" value="Unassembled WGS sequence"/>
</dbReference>
<keyword evidence="6 12" id="KW-0547">Nucleotide-binding</keyword>
<dbReference type="EC" id="2.7.4.9" evidence="2 12"/>
<evidence type="ECO:0000313" key="16">
    <source>
        <dbReference type="Proteomes" id="UP000051494"/>
    </source>
</evidence>
<dbReference type="NCBIfam" id="TIGR00041">
    <property type="entry name" value="DTMP_kinase"/>
    <property type="match status" value="1"/>
</dbReference>
<dbReference type="RefSeq" id="WP_077065354.1">
    <property type="nucleotide sequence ID" value="NZ_LKHV02000001.1"/>
</dbReference>
<keyword evidence="4 12" id="KW-0808">Transferase</keyword>
<dbReference type="InterPro" id="IPR039430">
    <property type="entry name" value="Thymidylate_kin-like_dom"/>
</dbReference>
<feature type="domain" description="Thymidylate kinase-like" evidence="13">
    <location>
        <begin position="12"/>
        <end position="200"/>
    </location>
</feature>
<dbReference type="GO" id="GO:0006227">
    <property type="term" value="P:dUDP biosynthetic process"/>
    <property type="evidence" value="ECO:0007669"/>
    <property type="project" value="TreeGrafter"/>
</dbReference>
<dbReference type="GO" id="GO:0006233">
    <property type="term" value="P:dTDP biosynthetic process"/>
    <property type="evidence" value="ECO:0007669"/>
    <property type="project" value="InterPro"/>
</dbReference>
<evidence type="ECO:0000256" key="2">
    <source>
        <dbReference type="ARBA" id="ARBA00012980"/>
    </source>
</evidence>
<dbReference type="CDD" id="cd01672">
    <property type="entry name" value="TMPK"/>
    <property type="match status" value="1"/>
</dbReference>
<keyword evidence="7 12" id="KW-0418">Kinase</keyword>
<reference evidence="15" key="2">
    <citation type="journal article" date="2016" name="Genome Announc.">
        <title>Draft Genome Sequences of Two Novel Amoeba-Resistant Intranuclear Bacteria, 'Candidatus Berkiella cookevillensis' and 'Candidatus Berkiella aquae'.</title>
        <authorList>
            <person name="Mehari Y.T."/>
            <person name="Arivett B.A."/>
            <person name="Farone A.L."/>
            <person name="Gunderson J.H."/>
            <person name="Farone M.B."/>
        </authorList>
    </citation>
    <scope>NUCLEOTIDE SEQUENCE</scope>
    <source>
        <strain evidence="15">CC99</strain>
    </source>
</reference>
<evidence type="ECO:0000259" key="13">
    <source>
        <dbReference type="Pfam" id="PF02223"/>
    </source>
</evidence>
<feature type="binding site" evidence="12">
    <location>
        <begin position="14"/>
        <end position="21"/>
    </location>
    <ligand>
        <name>ATP</name>
        <dbReference type="ChEBI" id="CHEBI:30616"/>
    </ligand>
</feature>
<comment type="caution">
    <text evidence="14">The sequence shown here is derived from an EMBL/GenBank/DDBJ whole genome shotgun (WGS) entry which is preliminary data.</text>
</comment>
<evidence type="ECO:0000313" key="15">
    <source>
        <dbReference type="EMBL" id="MCS5708956.1"/>
    </source>
</evidence>
<keyword evidence="5 12" id="KW-0545">Nucleotide biosynthesis</keyword>
<evidence type="ECO:0000256" key="5">
    <source>
        <dbReference type="ARBA" id="ARBA00022727"/>
    </source>
</evidence>
<proteinExistence type="inferred from homology"/>
<dbReference type="STRING" id="437022.CC99x_00871"/>
<dbReference type="EMBL" id="LKHV02000001">
    <property type="protein sequence ID" value="MCS5708956.1"/>
    <property type="molecule type" value="Genomic_DNA"/>
</dbReference>
<evidence type="ECO:0000256" key="3">
    <source>
        <dbReference type="ARBA" id="ARBA00017144"/>
    </source>
</evidence>
<comment type="catalytic activity">
    <reaction evidence="10 12">
        <text>dTMP + ATP = dTDP + ADP</text>
        <dbReference type="Rhea" id="RHEA:13517"/>
        <dbReference type="ChEBI" id="CHEBI:30616"/>
        <dbReference type="ChEBI" id="CHEBI:58369"/>
        <dbReference type="ChEBI" id="CHEBI:63528"/>
        <dbReference type="ChEBI" id="CHEBI:456216"/>
        <dbReference type="EC" id="2.7.4.9"/>
    </reaction>
</comment>
<evidence type="ECO:0000256" key="1">
    <source>
        <dbReference type="ARBA" id="ARBA00009776"/>
    </source>
</evidence>
<dbReference type="PANTHER" id="PTHR10344">
    <property type="entry name" value="THYMIDYLATE KINASE"/>
    <property type="match status" value="1"/>
</dbReference>
<dbReference type="EMBL" id="LKHV01000003">
    <property type="protein sequence ID" value="KRG19342.1"/>
    <property type="molecule type" value="Genomic_DNA"/>
</dbReference>
<dbReference type="Pfam" id="PF02223">
    <property type="entry name" value="Thymidylate_kin"/>
    <property type="match status" value="1"/>
</dbReference>
<protein>
    <recommendedName>
        <fullName evidence="3 12">Thymidylate kinase</fullName>
        <ecNumber evidence="2 12">2.7.4.9</ecNumber>
    </recommendedName>
    <alternativeName>
        <fullName evidence="9 12">dTMP kinase</fullName>
    </alternativeName>
</protein>
<evidence type="ECO:0000256" key="10">
    <source>
        <dbReference type="ARBA" id="ARBA00048743"/>
    </source>
</evidence>
<dbReference type="OrthoDB" id="9774907at2"/>
<keyword evidence="16" id="KW-1185">Reference proteome</keyword>
<dbReference type="FunFam" id="3.40.50.300:FF:000225">
    <property type="entry name" value="Thymidylate kinase"/>
    <property type="match status" value="1"/>
</dbReference>
<evidence type="ECO:0000256" key="7">
    <source>
        <dbReference type="ARBA" id="ARBA00022777"/>
    </source>
</evidence>
<reference evidence="15" key="3">
    <citation type="submission" date="2021-06" db="EMBL/GenBank/DDBJ databases">
        <title>Genomic Description and Analysis of Intracellular Bacteria, Candidatus Berkiella cookevillensis and Candidatus Berkiella aquae.</title>
        <authorList>
            <person name="Kidane D.T."/>
            <person name="Mehari Y.T."/>
            <person name="Rice F.C."/>
            <person name="Arivett B.A."/>
            <person name="Farone A.L."/>
            <person name="Berk S.G."/>
            <person name="Farone M.B."/>
        </authorList>
    </citation>
    <scope>NUCLEOTIDE SEQUENCE</scope>
    <source>
        <strain evidence="15">CC99</strain>
    </source>
</reference>
<evidence type="ECO:0000313" key="14">
    <source>
        <dbReference type="EMBL" id="KRG19342.1"/>
    </source>
</evidence>
<dbReference type="GO" id="GO:0005829">
    <property type="term" value="C:cytosol"/>
    <property type="evidence" value="ECO:0007669"/>
    <property type="project" value="TreeGrafter"/>
</dbReference>
<gene>
    <name evidence="12 14" type="primary">tmk</name>
    <name evidence="15" type="ORF">CC99x_008585</name>
    <name evidence="14" type="ORF">CC99x_00871</name>
</gene>
<dbReference type="GO" id="GO:0004798">
    <property type="term" value="F:dTMP kinase activity"/>
    <property type="evidence" value="ECO:0007669"/>
    <property type="project" value="UniProtKB-UniRule"/>
</dbReference>
<evidence type="ECO:0000256" key="8">
    <source>
        <dbReference type="ARBA" id="ARBA00022840"/>
    </source>
</evidence>
<dbReference type="InterPro" id="IPR018094">
    <property type="entry name" value="Thymidylate_kinase"/>
</dbReference>
<dbReference type="GO" id="GO:0005524">
    <property type="term" value="F:ATP binding"/>
    <property type="evidence" value="ECO:0007669"/>
    <property type="project" value="UniProtKB-UniRule"/>
</dbReference>
<dbReference type="InterPro" id="IPR027417">
    <property type="entry name" value="P-loop_NTPase"/>
</dbReference>
<comment type="similarity">
    <text evidence="1 12">Belongs to the thymidylate kinase family.</text>
</comment>
<evidence type="ECO:0000256" key="12">
    <source>
        <dbReference type="HAMAP-Rule" id="MF_00165"/>
    </source>
</evidence>
<dbReference type="PANTHER" id="PTHR10344:SF4">
    <property type="entry name" value="UMP-CMP KINASE 2, MITOCHONDRIAL"/>
    <property type="match status" value="1"/>
</dbReference>
<dbReference type="SUPFAM" id="SSF52540">
    <property type="entry name" value="P-loop containing nucleoside triphosphate hydrolases"/>
    <property type="match status" value="1"/>
</dbReference>
<dbReference type="AlphaFoldDB" id="A0A0Q9YRD0"/>
<accession>A0A0Q9YRD0</accession>
<dbReference type="HAMAP" id="MF_00165">
    <property type="entry name" value="Thymidylate_kinase"/>
    <property type="match status" value="1"/>
</dbReference>
<evidence type="ECO:0000256" key="6">
    <source>
        <dbReference type="ARBA" id="ARBA00022741"/>
    </source>
</evidence>
<dbReference type="Gene3D" id="3.40.50.300">
    <property type="entry name" value="P-loop containing nucleotide triphosphate hydrolases"/>
    <property type="match status" value="1"/>
</dbReference>
<organism evidence="14">
    <name type="scientific">Candidatus Berkiella cookevillensis</name>
    <dbReference type="NCBI Taxonomy" id="437022"/>
    <lineage>
        <taxon>Bacteria</taxon>
        <taxon>Pseudomonadati</taxon>
        <taxon>Pseudomonadota</taxon>
        <taxon>Gammaproteobacteria</taxon>
        <taxon>Candidatus Berkiellales</taxon>
        <taxon>Candidatus Berkiellaceae</taxon>
        <taxon>Candidatus Berkiella</taxon>
    </lineage>
</organism>
<dbReference type="GO" id="GO:0006235">
    <property type="term" value="P:dTTP biosynthetic process"/>
    <property type="evidence" value="ECO:0007669"/>
    <property type="project" value="UniProtKB-UniRule"/>
</dbReference>
<comment type="function">
    <text evidence="11 12">Phosphorylation of dTMP to form dTDP in both de novo and salvage pathways of dTTP synthesis.</text>
</comment>
<evidence type="ECO:0000256" key="9">
    <source>
        <dbReference type="ARBA" id="ARBA00029962"/>
    </source>
</evidence>
<evidence type="ECO:0000256" key="11">
    <source>
        <dbReference type="ARBA" id="ARBA00057735"/>
    </source>
</evidence>
<keyword evidence="8 12" id="KW-0067">ATP-binding</keyword>
<evidence type="ECO:0000256" key="4">
    <source>
        <dbReference type="ARBA" id="ARBA00022679"/>
    </source>
</evidence>